<evidence type="ECO:0000256" key="1">
    <source>
        <dbReference type="SAM" id="Phobius"/>
    </source>
</evidence>
<keyword evidence="1" id="KW-0812">Transmembrane</keyword>
<comment type="caution">
    <text evidence="2">The sequence shown here is derived from an EMBL/GenBank/DDBJ whole genome shotgun (WGS) entry which is preliminary data.</text>
</comment>
<dbReference type="Proteomes" id="UP001595696">
    <property type="component" value="Unassembled WGS sequence"/>
</dbReference>
<sequence>MGLDLVESEAYAPMLRRLAAFAAGAGLIAALLAAVLLGPTPALAVFLVIAAPTVLTVAAVRRRRMWLAGGVIHARGVLGERRVDAAAATEVAVLVLPGRISRVALRITAGGPAITVPLALYTGGPGADAGEARGRELPLLGLRGLADALAAAPLAAALALSSVLVAQLRAEARDAPLEQRPLYRAVRAALDAGHRRAVVLSDREIADLV</sequence>
<accession>A0ABV8DTJ8</accession>
<proteinExistence type="predicted"/>
<feature type="transmembrane region" description="Helical" evidence="1">
    <location>
        <begin position="18"/>
        <end position="37"/>
    </location>
</feature>
<protein>
    <recommendedName>
        <fullName evidence="4">Integral membrane protein</fullName>
    </recommendedName>
</protein>
<gene>
    <name evidence="2" type="ORF">ACFO0B_13455</name>
</gene>
<evidence type="ECO:0008006" key="4">
    <source>
        <dbReference type="Google" id="ProtNLM"/>
    </source>
</evidence>
<dbReference type="RefSeq" id="WP_378612736.1">
    <property type="nucleotide sequence ID" value="NZ_JBHSAX010000013.1"/>
</dbReference>
<evidence type="ECO:0000313" key="3">
    <source>
        <dbReference type="Proteomes" id="UP001595696"/>
    </source>
</evidence>
<evidence type="ECO:0000313" key="2">
    <source>
        <dbReference type="EMBL" id="MFC3962995.1"/>
    </source>
</evidence>
<organism evidence="2 3">
    <name type="scientific">Nocardia jiangsuensis</name>
    <dbReference type="NCBI Taxonomy" id="1691563"/>
    <lineage>
        <taxon>Bacteria</taxon>
        <taxon>Bacillati</taxon>
        <taxon>Actinomycetota</taxon>
        <taxon>Actinomycetes</taxon>
        <taxon>Mycobacteriales</taxon>
        <taxon>Nocardiaceae</taxon>
        <taxon>Nocardia</taxon>
    </lineage>
</organism>
<keyword evidence="1" id="KW-1133">Transmembrane helix</keyword>
<feature type="transmembrane region" description="Helical" evidence="1">
    <location>
        <begin position="43"/>
        <end position="60"/>
    </location>
</feature>
<keyword evidence="3" id="KW-1185">Reference proteome</keyword>
<reference evidence="3" key="1">
    <citation type="journal article" date="2019" name="Int. J. Syst. Evol. Microbiol.">
        <title>The Global Catalogue of Microorganisms (GCM) 10K type strain sequencing project: providing services to taxonomists for standard genome sequencing and annotation.</title>
        <authorList>
            <consortium name="The Broad Institute Genomics Platform"/>
            <consortium name="The Broad Institute Genome Sequencing Center for Infectious Disease"/>
            <person name="Wu L."/>
            <person name="Ma J."/>
        </authorList>
    </citation>
    <scope>NUCLEOTIDE SEQUENCE [LARGE SCALE GENOMIC DNA]</scope>
    <source>
        <strain evidence="3">CGMCC 4.7330</strain>
    </source>
</reference>
<name>A0ABV8DTJ8_9NOCA</name>
<keyword evidence="1" id="KW-0472">Membrane</keyword>
<dbReference type="EMBL" id="JBHSAX010000013">
    <property type="protein sequence ID" value="MFC3962995.1"/>
    <property type="molecule type" value="Genomic_DNA"/>
</dbReference>